<dbReference type="RefSeq" id="WP_154592853.1">
    <property type="nucleotide sequence ID" value="NZ_WLVL01000021.1"/>
</dbReference>
<dbReference type="SUPFAM" id="SSF55729">
    <property type="entry name" value="Acyl-CoA N-acyltransferases (Nat)"/>
    <property type="match status" value="1"/>
</dbReference>
<dbReference type="PANTHER" id="PTHR43792">
    <property type="entry name" value="GNAT FAMILY, PUTATIVE (AFU_ORTHOLOGUE AFUA_3G00765)-RELATED-RELATED"/>
    <property type="match status" value="1"/>
</dbReference>
<feature type="domain" description="N-acetyltransferase" evidence="4">
    <location>
        <begin position="2"/>
        <end position="167"/>
    </location>
</feature>
<dbReference type="EMBL" id="WLVL01000021">
    <property type="protein sequence ID" value="MTB71528.1"/>
    <property type="molecule type" value="Genomic_DNA"/>
</dbReference>
<dbReference type="Gene3D" id="3.40.630.30">
    <property type="match status" value="1"/>
</dbReference>
<keyword evidence="1 5" id="KW-0808">Transferase</keyword>
<protein>
    <submittedName>
        <fullName evidence="5">GNAT family N-acetyltransferase</fullName>
    </submittedName>
</protein>
<accession>A0A6I3IBB1</accession>
<comment type="caution">
    <text evidence="5">The sequence shown here is derived from an EMBL/GenBank/DDBJ whole genome shotgun (WGS) entry which is preliminary data.</text>
</comment>
<evidence type="ECO:0000256" key="1">
    <source>
        <dbReference type="ARBA" id="ARBA00022679"/>
    </source>
</evidence>
<dbReference type="GO" id="GO:0008999">
    <property type="term" value="F:protein-N-terminal-alanine acetyltransferase activity"/>
    <property type="evidence" value="ECO:0007669"/>
    <property type="project" value="TreeGrafter"/>
</dbReference>
<dbReference type="InterPro" id="IPR016181">
    <property type="entry name" value="Acyl_CoA_acyltransferase"/>
</dbReference>
<keyword evidence="2" id="KW-0012">Acyltransferase</keyword>
<evidence type="ECO:0000313" key="5">
    <source>
        <dbReference type="EMBL" id="MTB71528.1"/>
    </source>
</evidence>
<sequence>MTVIRPLELSDAPALTELVAASREHLEPWEPARPERFYTLGGQQELVRLALSERRGGRMGPYVVLDEQGSPAGRITLNNIVRGAGQYASVGYWLGVGQTGRGLATRALAELVDLAFGEWGLHRLEAGTLLHNTASQRVLERNGFQPYGLARKYVMIAGTYQDHQLYELLSPDLR</sequence>
<organism evidence="5 6">
    <name type="scientific">Arsenicicoccus cauae</name>
    <dbReference type="NCBI Taxonomy" id="2663847"/>
    <lineage>
        <taxon>Bacteria</taxon>
        <taxon>Bacillati</taxon>
        <taxon>Actinomycetota</taxon>
        <taxon>Actinomycetes</taxon>
        <taxon>Micrococcales</taxon>
        <taxon>Intrasporangiaceae</taxon>
        <taxon>Arsenicicoccus</taxon>
    </lineage>
</organism>
<dbReference type="InterPro" id="IPR000182">
    <property type="entry name" value="GNAT_dom"/>
</dbReference>
<evidence type="ECO:0000256" key="2">
    <source>
        <dbReference type="ARBA" id="ARBA00023315"/>
    </source>
</evidence>
<evidence type="ECO:0000259" key="4">
    <source>
        <dbReference type="PROSITE" id="PS51186"/>
    </source>
</evidence>
<gene>
    <name evidence="5" type="ORF">GGG17_06000</name>
</gene>
<name>A0A6I3IBB1_9MICO</name>
<dbReference type="GO" id="GO:0005737">
    <property type="term" value="C:cytoplasm"/>
    <property type="evidence" value="ECO:0007669"/>
    <property type="project" value="TreeGrafter"/>
</dbReference>
<dbReference type="Proteomes" id="UP000431092">
    <property type="component" value="Unassembled WGS sequence"/>
</dbReference>
<dbReference type="Pfam" id="PF13302">
    <property type="entry name" value="Acetyltransf_3"/>
    <property type="match status" value="1"/>
</dbReference>
<keyword evidence="6" id="KW-1185">Reference proteome</keyword>
<dbReference type="InterPro" id="IPR051531">
    <property type="entry name" value="N-acetyltransferase"/>
</dbReference>
<dbReference type="PANTHER" id="PTHR43792:SF8">
    <property type="entry name" value="[RIBOSOMAL PROTEIN US5]-ALANINE N-ACETYLTRANSFERASE"/>
    <property type="match status" value="1"/>
</dbReference>
<dbReference type="AlphaFoldDB" id="A0A6I3IBB1"/>
<proteinExistence type="inferred from homology"/>
<evidence type="ECO:0000313" key="6">
    <source>
        <dbReference type="Proteomes" id="UP000431092"/>
    </source>
</evidence>
<dbReference type="PROSITE" id="PS51186">
    <property type="entry name" value="GNAT"/>
    <property type="match status" value="1"/>
</dbReference>
<comment type="similarity">
    <text evidence="3">Belongs to the acetyltransferase family. RimJ subfamily.</text>
</comment>
<evidence type="ECO:0000256" key="3">
    <source>
        <dbReference type="ARBA" id="ARBA00038502"/>
    </source>
</evidence>
<reference evidence="5 6" key="1">
    <citation type="submission" date="2019-11" db="EMBL/GenBank/DDBJ databases">
        <title>Whole genome sequencing identifies a novel species of the genus Arsenicicoccus isolated from human blood.</title>
        <authorList>
            <person name="Jeong J.H."/>
            <person name="Kweon O.J."/>
            <person name="Kim H.R."/>
            <person name="Kim T.-H."/>
            <person name="Ha S.-M."/>
            <person name="Lee M.-K."/>
        </authorList>
    </citation>
    <scope>NUCLEOTIDE SEQUENCE [LARGE SCALE GENOMIC DNA]</scope>
    <source>
        <strain evidence="5 6">MKL-02</strain>
    </source>
</reference>